<evidence type="ECO:0000313" key="3">
    <source>
        <dbReference type="EMBL" id="GHA35514.1"/>
    </source>
</evidence>
<protein>
    <recommendedName>
        <fullName evidence="2">DUF1468 domain-containing protein</fullName>
    </recommendedName>
</protein>
<feature type="transmembrane region" description="Helical" evidence="1">
    <location>
        <begin position="135"/>
        <end position="154"/>
    </location>
</feature>
<keyword evidence="4" id="KW-1185">Reference proteome</keyword>
<reference evidence="3" key="2">
    <citation type="submission" date="2020-09" db="EMBL/GenBank/DDBJ databases">
        <authorList>
            <person name="Sun Q."/>
            <person name="Kim S."/>
        </authorList>
    </citation>
    <scope>NUCLEOTIDE SEQUENCE</scope>
    <source>
        <strain evidence="3">KCTC 32437</strain>
    </source>
</reference>
<accession>A0A918SF48</accession>
<evidence type="ECO:0000259" key="2">
    <source>
        <dbReference type="Pfam" id="PF07331"/>
    </source>
</evidence>
<dbReference type="Pfam" id="PF07331">
    <property type="entry name" value="TctB"/>
    <property type="match status" value="1"/>
</dbReference>
<dbReference type="EMBL" id="BMZE01000004">
    <property type="protein sequence ID" value="GHA35514.1"/>
    <property type="molecule type" value="Genomic_DNA"/>
</dbReference>
<keyword evidence="1" id="KW-1133">Transmembrane helix</keyword>
<organism evidence="3 4">
    <name type="scientific">Devosia pacifica</name>
    <dbReference type="NCBI Taxonomy" id="1335967"/>
    <lineage>
        <taxon>Bacteria</taxon>
        <taxon>Pseudomonadati</taxon>
        <taxon>Pseudomonadota</taxon>
        <taxon>Alphaproteobacteria</taxon>
        <taxon>Hyphomicrobiales</taxon>
        <taxon>Devosiaceae</taxon>
        <taxon>Devosia</taxon>
    </lineage>
</organism>
<name>A0A918SF48_9HYPH</name>
<feature type="transmembrane region" description="Helical" evidence="1">
    <location>
        <begin position="33"/>
        <end position="53"/>
    </location>
</feature>
<dbReference type="InterPro" id="IPR009936">
    <property type="entry name" value="DUF1468"/>
</dbReference>
<dbReference type="RefSeq" id="WP_189427022.1">
    <property type="nucleotide sequence ID" value="NZ_BMZE01000004.1"/>
</dbReference>
<feature type="domain" description="DUF1468" evidence="2">
    <location>
        <begin position="8"/>
        <end position="159"/>
    </location>
</feature>
<proteinExistence type="predicted"/>
<gene>
    <name evidence="3" type="ORF">GCM10007989_34340</name>
</gene>
<feature type="transmembrane region" description="Helical" evidence="1">
    <location>
        <begin position="99"/>
        <end position="129"/>
    </location>
</feature>
<reference evidence="3" key="1">
    <citation type="journal article" date="2014" name="Int. J. Syst. Evol. Microbiol.">
        <title>Complete genome sequence of Corynebacterium casei LMG S-19264T (=DSM 44701T), isolated from a smear-ripened cheese.</title>
        <authorList>
            <consortium name="US DOE Joint Genome Institute (JGI-PGF)"/>
            <person name="Walter F."/>
            <person name="Albersmeier A."/>
            <person name="Kalinowski J."/>
            <person name="Ruckert C."/>
        </authorList>
    </citation>
    <scope>NUCLEOTIDE SEQUENCE</scope>
    <source>
        <strain evidence="3">KCTC 32437</strain>
    </source>
</reference>
<keyword evidence="1" id="KW-0812">Transmembrane</keyword>
<evidence type="ECO:0000313" key="4">
    <source>
        <dbReference type="Proteomes" id="UP000646579"/>
    </source>
</evidence>
<keyword evidence="1" id="KW-0472">Membrane</keyword>
<dbReference type="AlphaFoldDB" id="A0A918SF48"/>
<dbReference type="Proteomes" id="UP000646579">
    <property type="component" value="Unassembled WGS sequence"/>
</dbReference>
<comment type="caution">
    <text evidence="3">The sequence shown here is derived from an EMBL/GenBank/DDBJ whole genome shotgun (WGS) entry which is preliminary data.</text>
</comment>
<evidence type="ECO:0000256" key="1">
    <source>
        <dbReference type="SAM" id="Phobius"/>
    </source>
</evidence>
<sequence length="175" mass="18618">MFMRDAVFAICAILAGAAGLWTTFDYLPKARHFPFAMCLIILVSGIILLIQAFRNRPQPQPATGVAEGAGGTGPSTPLPNPNLSQAGFWRGSLPFGAVLIVWALAVSYGAGYLVPGFIAGAVLMVIAGARGPLKIVLGSAAVVLFCFVMFYIVFHTRIPEMPAVRQLVAPLRNLF</sequence>